<dbReference type="OrthoDB" id="24090at10239"/>
<evidence type="ECO:0000313" key="8">
    <source>
        <dbReference type="EMBL" id="ANW06475.1"/>
    </source>
</evidence>
<evidence type="ECO:0000256" key="2">
    <source>
        <dbReference type="ARBA" id="ARBA00022581"/>
    </source>
</evidence>
<evidence type="ECO:0000313" key="6">
    <source>
        <dbReference type="EMBL" id="ANW06463.1"/>
    </source>
</evidence>
<protein>
    <submittedName>
        <fullName evidence="4">C4 protein</fullName>
    </submittedName>
</protein>
<evidence type="ECO:0000313" key="5">
    <source>
        <dbReference type="EMBL" id="ANW06457.1"/>
    </source>
</evidence>
<reference evidence="4 9" key="1">
    <citation type="submission" date="2016-01" db="EMBL/GenBank/DDBJ databases">
        <title>Molecular characterization of a distinct begomovirus associated with golden mosaic symptom of velvet bean (Mucuna pruriens).</title>
        <authorList>
            <person name="Kang Y.T."/>
            <person name="Tsai W.S."/>
        </authorList>
    </citation>
    <scope>NUCLEOTIDE SEQUENCE</scope>
    <source>
        <strain evidence="3">Bgv1-6</strain>
        <strain evidence="4">Bgv2-3</strain>
        <strain evidence="5">Bgv3-3</strain>
        <strain evidence="6">Bgv3-6</strain>
        <strain evidence="7">Bgv5-9</strain>
        <strain evidence="8">Bgv6-5</strain>
    </source>
</reference>
<dbReference type="EMBL" id="KU569580">
    <property type="protein sequence ID" value="ANW06457.1"/>
    <property type="molecule type" value="Genomic_DNA"/>
</dbReference>
<comment type="similarity">
    <text evidence="1">Belongs to the geminiviridae protein AC4/C4 family.</text>
</comment>
<dbReference type="Pfam" id="PF01492">
    <property type="entry name" value="Gemini_C4"/>
    <property type="match status" value="1"/>
</dbReference>
<evidence type="ECO:0000313" key="7">
    <source>
        <dbReference type="EMBL" id="ANW06469.1"/>
    </source>
</evidence>
<name>A0A1B1UUF0_9GEMI</name>
<keyword evidence="9" id="KW-1185">Reference proteome</keyword>
<dbReference type="EMBL" id="KU569581">
    <property type="protein sequence ID" value="ANW06463.1"/>
    <property type="molecule type" value="Genomic_DNA"/>
</dbReference>
<accession>A0A1B1UUF0</accession>
<evidence type="ECO:0000313" key="9">
    <source>
        <dbReference type="Proteomes" id="UP000241374"/>
    </source>
</evidence>
<dbReference type="EMBL" id="KU569579">
    <property type="protein sequence ID" value="ANW06451.1"/>
    <property type="molecule type" value="Genomic_DNA"/>
</dbReference>
<organism evidence="4">
    <name type="scientific">Velvet bean golden mosaic virus</name>
    <dbReference type="NCBI Taxonomy" id="1881630"/>
    <lineage>
        <taxon>Viruses</taxon>
        <taxon>Monodnaviria</taxon>
        <taxon>Shotokuvirae</taxon>
        <taxon>Cressdnaviricota</taxon>
        <taxon>Repensiviricetes</taxon>
        <taxon>Geplafuvirales</taxon>
        <taxon>Geminiviridae</taxon>
        <taxon>Begomovirus</taxon>
        <taxon>Begomovirus mucunaflavi</taxon>
    </lineage>
</organism>
<evidence type="ECO:0000313" key="3">
    <source>
        <dbReference type="EMBL" id="ANW06445.1"/>
    </source>
</evidence>
<dbReference type="InterPro" id="IPR002488">
    <property type="entry name" value="Gemini_C4"/>
</dbReference>
<dbReference type="EMBL" id="KU569583">
    <property type="protein sequence ID" value="ANW06475.1"/>
    <property type="molecule type" value="Genomic_DNA"/>
</dbReference>
<dbReference type="EMBL" id="KU569578">
    <property type="protein sequence ID" value="ANW06445.1"/>
    <property type="molecule type" value="Genomic_DNA"/>
</dbReference>
<dbReference type="EMBL" id="KU569582">
    <property type="protein sequence ID" value="ANW06469.1"/>
    <property type="molecule type" value="Genomic_DNA"/>
</dbReference>
<evidence type="ECO:0000313" key="4">
    <source>
        <dbReference type="EMBL" id="ANW06451.1"/>
    </source>
</evidence>
<evidence type="ECO:0000256" key="1">
    <source>
        <dbReference type="ARBA" id="ARBA00008996"/>
    </source>
</evidence>
<dbReference type="Proteomes" id="UP000241374">
    <property type="component" value="Segment DNA A"/>
</dbReference>
<proteinExistence type="inferred from homology"/>
<gene>
    <name evidence="4" type="primary">C4</name>
</gene>
<keyword evidence="2" id="KW-0945">Host-virus interaction</keyword>
<sequence length="97" mass="11126">MGLLTYMSCFSSKASSSARTTDCSTSMPKPGQHVSIRTFRALRAPLMLNNIWRKTETSLIMELSKSMEDQVEEVNNLPTMLMPKQSMQEIQHRRLIF</sequence>